<dbReference type="Proteomes" id="UP000032180">
    <property type="component" value="Chromosome 1"/>
</dbReference>
<dbReference type="Pfam" id="PF07762">
    <property type="entry name" value="DUF1618"/>
    <property type="match status" value="2"/>
</dbReference>
<sequence length="1172" mass="134041">MASPVDPLEWIVLDSYAHCTTMMKEDEEDDITASALGITCTGIPIRVSLRVADTPAISRLYLHVPPTWPDTPHVRYPTVLAAHRGRILFNAFVPFAGNCNNMAGYYPLDYFVYTAGADSPPSLTRLPPCFIRGGITEPAEDELFRPYCYQRQRTMSDRDVGILCNSKGGGFTVADLTFRMRSSAELCFVRQPKDTQWSIKHLDLPRGCGANLRLTDWNTDVVLPLHDRFLCWVDYFEGLLLVDILNSGNRFFRFIPLPTPISHVRRQTDIDYTTQYRSVSVTAGNNCILKLVCITTRKTGFTITGWTLANIHRHTWELDFKLESNEFWHCCDLKNMDGVVPNFPVVSLVHPGVVSFLMALKIDGENRVLWTTEVDMKNRMQLSCHALFIEEEEEEEENEELQRFSFRKSCRRKFCGEYFIPSQVTLYFGKNAIQSRLQSQLMQKAKMLTLTEKVQGALYDIGVKQKETLLSSLQEKLSSAKKDWSSVSVARHFGVVCVVHRLIDIYTRFYTNIGIDSSPPSSRTVYDRLDHPMKCTTTTHFFAMFVFKHVYYAIKLWCRCLWSTSTDCCRGVLLRVAPLSVDFSSLHRHGAAVVSPSRVTTSPLLLSSPSFTRQHPRRPHWSSSAVKFYFTYFEHRCRVFLKLLLSPLQADGSATSTSATDVAFTLLVLLLHLRLRLLHLVAYVGSSSTALHSSPATACCSGISPSTPFSRRDCLGGLLCWFPPTWRTHNDDDGEDDITASNLCTTCTGIPIRASLRVAATPAISRLYLHVPATWPDEPHVRYPTVLAAHRGRILFNAFVPFAGNRNNMAGYYPLDYFVYTANSPPSLTRLPPCFIRGSAADPLEDELYRPYCYQRQRTMGDCDVGILCHGGGFTVADLTFRVCNTTELCFVRKQQQQWTVKHLQLQQSHRNLRLSLSGWNTDAVLPIHDRFLCWVDYFEGLLIVDVLNPIDRHFRFIPLPKPIRHVRRLCGIGSTTQYRSVCVTENNSINSRSRSILKMVCVTTASGKNNRGNFTITGWTLANIHQNTWEMDFKVESYEFWDFCRFEDMVGKVPCFPVVSLVHPDVVSFLVMLDFNGENRLHSIEVDMKKRMQRSCPALYIEEEEEEEENEELQGFIFRKSYRRKFCGEYFIPSQVTLYFRKKCHPKVRYMHVPSFLSKSFLYHCIIRGIL</sequence>
<proteinExistence type="predicted"/>
<name>A0A0D9VAH7_9ORYZ</name>
<dbReference type="HOGENOM" id="CLU_298509_0_0_1"/>
<dbReference type="PANTHER" id="PTHR33074">
    <property type="entry name" value="EXPRESSED PROTEIN-RELATED"/>
    <property type="match status" value="1"/>
</dbReference>
<dbReference type="EnsemblPlants" id="LPERR01G38890.1">
    <property type="protein sequence ID" value="LPERR01G38890.1"/>
    <property type="gene ID" value="LPERR01G38890"/>
</dbReference>
<keyword evidence="3" id="KW-1185">Reference proteome</keyword>
<reference evidence="2" key="3">
    <citation type="submission" date="2015-04" db="UniProtKB">
        <authorList>
            <consortium name="EnsemblPlants"/>
        </authorList>
    </citation>
    <scope>IDENTIFICATION</scope>
</reference>
<reference evidence="2 3" key="1">
    <citation type="submission" date="2012-08" db="EMBL/GenBank/DDBJ databases">
        <title>Oryza genome evolution.</title>
        <authorList>
            <person name="Wing R.A."/>
        </authorList>
    </citation>
    <scope>NUCLEOTIDE SEQUENCE</scope>
</reference>
<dbReference type="Gramene" id="LPERR01G38890.1">
    <property type="protein sequence ID" value="LPERR01G38890.1"/>
    <property type="gene ID" value="LPERR01G38890"/>
</dbReference>
<dbReference type="eggNOG" id="ENOG502R3XB">
    <property type="taxonomic scope" value="Eukaryota"/>
</dbReference>
<feature type="domain" description="DUF1618" evidence="1">
    <location>
        <begin position="232"/>
        <end position="354"/>
    </location>
</feature>
<evidence type="ECO:0000313" key="2">
    <source>
        <dbReference type="EnsemblPlants" id="LPERR01G38890.1"/>
    </source>
</evidence>
<evidence type="ECO:0000259" key="1">
    <source>
        <dbReference type="Pfam" id="PF07762"/>
    </source>
</evidence>
<organism evidence="2 3">
    <name type="scientific">Leersia perrieri</name>
    <dbReference type="NCBI Taxonomy" id="77586"/>
    <lineage>
        <taxon>Eukaryota</taxon>
        <taxon>Viridiplantae</taxon>
        <taxon>Streptophyta</taxon>
        <taxon>Embryophyta</taxon>
        <taxon>Tracheophyta</taxon>
        <taxon>Spermatophyta</taxon>
        <taxon>Magnoliopsida</taxon>
        <taxon>Liliopsida</taxon>
        <taxon>Poales</taxon>
        <taxon>Poaceae</taxon>
        <taxon>BOP clade</taxon>
        <taxon>Oryzoideae</taxon>
        <taxon>Oryzeae</taxon>
        <taxon>Oryzinae</taxon>
        <taxon>Leersia</taxon>
    </lineage>
</organism>
<reference evidence="3" key="2">
    <citation type="submission" date="2013-12" db="EMBL/GenBank/DDBJ databases">
        <authorList>
            <person name="Yu Y."/>
            <person name="Lee S."/>
            <person name="de Baynast K."/>
            <person name="Wissotski M."/>
            <person name="Liu L."/>
            <person name="Talag J."/>
            <person name="Goicoechea J."/>
            <person name="Angelova A."/>
            <person name="Jetty R."/>
            <person name="Kudrna D."/>
            <person name="Golser W."/>
            <person name="Rivera L."/>
            <person name="Zhang J."/>
            <person name="Wing R."/>
        </authorList>
    </citation>
    <scope>NUCLEOTIDE SEQUENCE</scope>
</reference>
<dbReference type="InterPro" id="IPR011676">
    <property type="entry name" value="DUF1618"/>
</dbReference>
<accession>A0A0D9VAH7</accession>
<evidence type="ECO:0000313" key="3">
    <source>
        <dbReference type="Proteomes" id="UP000032180"/>
    </source>
</evidence>
<protein>
    <recommendedName>
        <fullName evidence="1">DUF1618 domain-containing protein</fullName>
    </recommendedName>
</protein>
<dbReference type="PANTHER" id="PTHR33074:SF79">
    <property type="entry name" value="EXPRESSED PROTEIN"/>
    <property type="match status" value="1"/>
</dbReference>
<dbReference type="AlphaFoldDB" id="A0A0D9VAH7"/>
<feature type="domain" description="DUF1618" evidence="1">
    <location>
        <begin position="935"/>
        <end position="1068"/>
    </location>
</feature>